<sequence>MKIETFTHVSSKGGLEYSGVQLSKFRMLFDFIIVFCRSVNVVSNPARCGTITIFKYLNGRRYIFI</sequence>
<protein>
    <submittedName>
        <fullName evidence="1">Uncharacterized protein</fullName>
    </submittedName>
</protein>
<gene>
    <name evidence="1" type="ORF">CANTADRAFT_266053</name>
</gene>
<name>A0A1E4SG40_9ASCO</name>
<evidence type="ECO:0000313" key="1">
    <source>
        <dbReference type="EMBL" id="ODV78446.1"/>
    </source>
</evidence>
<reference evidence="2" key="1">
    <citation type="submission" date="2016-05" db="EMBL/GenBank/DDBJ databases">
        <title>Comparative genomics of biotechnologically important yeasts.</title>
        <authorList>
            <consortium name="DOE Joint Genome Institute"/>
            <person name="Riley R."/>
            <person name="Haridas S."/>
            <person name="Wolfe K.H."/>
            <person name="Lopes M.R."/>
            <person name="Hittinger C.T."/>
            <person name="Goker M."/>
            <person name="Salamov A."/>
            <person name="Wisecaver J."/>
            <person name="Long T.M."/>
            <person name="Aerts A.L."/>
            <person name="Barry K."/>
            <person name="Choi C."/>
            <person name="Clum A."/>
            <person name="Coughlan A.Y."/>
            <person name="Deshpande S."/>
            <person name="Douglass A.P."/>
            <person name="Hanson S.J."/>
            <person name="Klenk H.-P."/>
            <person name="Labutti K."/>
            <person name="Lapidus A."/>
            <person name="Lindquist E."/>
            <person name="Lipzen A."/>
            <person name="Meier-Kolthoff J.P."/>
            <person name="Ohm R.A."/>
            <person name="Otillar R.P."/>
            <person name="Pangilinan J."/>
            <person name="Peng Y."/>
            <person name="Rokas A."/>
            <person name="Rosa C.A."/>
            <person name="Scheuner C."/>
            <person name="Sibirny A.A."/>
            <person name="Slot J.C."/>
            <person name="Stielow J.B."/>
            <person name="Sun H."/>
            <person name="Kurtzman C.P."/>
            <person name="Blackwell M."/>
            <person name="Grigoriev I.V."/>
            <person name="Jeffries T.W."/>
        </authorList>
    </citation>
    <scope>NUCLEOTIDE SEQUENCE [LARGE SCALE GENOMIC DNA]</scope>
    <source>
        <strain evidence="2">NRRL Y-17324</strain>
    </source>
</reference>
<evidence type="ECO:0000313" key="2">
    <source>
        <dbReference type="Proteomes" id="UP000094285"/>
    </source>
</evidence>
<dbReference type="AlphaFoldDB" id="A0A1E4SG40"/>
<accession>A0A1E4SG40</accession>
<keyword evidence="2" id="KW-1185">Reference proteome</keyword>
<dbReference type="Proteomes" id="UP000094285">
    <property type="component" value="Unassembled WGS sequence"/>
</dbReference>
<dbReference type="GeneID" id="30981952"/>
<proteinExistence type="predicted"/>
<organism evidence="1 2">
    <name type="scientific">Suhomyces tanzawaensis NRRL Y-17324</name>
    <dbReference type="NCBI Taxonomy" id="984487"/>
    <lineage>
        <taxon>Eukaryota</taxon>
        <taxon>Fungi</taxon>
        <taxon>Dikarya</taxon>
        <taxon>Ascomycota</taxon>
        <taxon>Saccharomycotina</taxon>
        <taxon>Pichiomycetes</taxon>
        <taxon>Debaryomycetaceae</taxon>
        <taxon>Suhomyces</taxon>
    </lineage>
</organism>
<dbReference type="EMBL" id="KV453913">
    <property type="protein sequence ID" value="ODV78446.1"/>
    <property type="molecule type" value="Genomic_DNA"/>
</dbReference>
<dbReference type="RefSeq" id="XP_020063568.1">
    <property type="nucleotide sequence ID" value="XM_020207815.1"/>
</dbReference>